<dbReference type="CDD" id="cd00099">
    <property type="entry name" value="IgV"/>
    <property type="match status" value="2"/>
</dbReference>
<evidence type="ECO:0000256" key="1">
    <source>
        <dbReference type="ARBA" id="ARBA00004236"/>
    </source>
</evidence>
<keyword evidence="4" id="KW-0391">Immunity</keyword>
<keyword evidence="7" id="KW-0325">Glycoprotein</keyword>
<dbReference type="InterPro" id="IPR052051">
    <property type="entry name" value="TCR_complex_component"/>
</dbReference>
<dbReference type="SMART" id="SM00406">
    <property type="entry name" value="IGv"/>
    <property type="match status" value="1"/>
</dbReference>
<dbReference type="InterPro" id="IPR013106">
    <property type="entry name" value="Ig_V-set"/>
</dbReference>
<feature type="domain" description="Ig-like" evidence="10">
    <location>
        <begin position="26"/>
        <end position="115"/>
    </location>
</feature>
<evidence type="ECO:0000259" key="10">
    <source>
        <dbReference type="PROSITE" id="PS50835"/>
    </source>
</evidence>
<evidence type="ECO:0000256" key="5">
    <source>
        <dbReference type="ARBA" id="ARBA00023136"/>
    </source>
</evidence>
<dbReference type="Pfam" id="PF07686">
    <property type="entry name" value="V-set"/>
    <property type="match status" value="2"/>
</dbReference>
<dbReference type="SMART" id="SM00409">
    <property type="entry name" value="IG"/>
    <property type="match status" value="2"/>
</dbReference>
<name>Q08JW5_PAROL</name>
<dbReference type="Gene3D" id="2.60.40.10">
    <property type="entry name" value="Immunoglobulins"/>
    <property type="match status" value="2"/>
</dbReference>
<proteinExistence type="evidence at transcript level"/>
<feature type="domain" description="Ig-like" evidence="10">
    <location>
        <begin position="141"/>
        <end position="232"/>
    </location>
</feature>
<feature type="chain" id="PRO_5007697702" evidence="9">
    <location>
        <begin position="23"/>
        <end position="357"/>
    </location>
</feature>
<dbReference type="InterPro" id="IPR003599">
    <property type="entry name" value="Ig_sub"/>
</dbReference>
<evidence type="ECO:0000256" key="4">
    <source>
        <dbReference type="ARBA" id="ARBA00022859"/>
    </source>
</evidence>
<evidence type="ECO:0000256" key="9">
    <source>
        <dbReference type="SAM" id="SignalP"/>
    </source>
</evidence>
<sequence>MFLSCPVVLLAVYLCSLALLQTAEVPQQIPLTVAKLGDNLTLTCPISDNGSWLFYWYKLNYGYMVQILAQGSSGKIQLKGQFDNPRFTVMKVGEEYRLTIRNLSKDDEATYICQAGEAFIMTFINGTIVAVKDHKNLQTHIYVKQSPETASVQPGHSTTLQCSLLFKHKENSVQCPGEHRVHWFRAGSGQSQSGIIYTQSSRSDEQEQKSCVYSLSKTIQNSSDAGTYHCAVVTCGEILFGEGTKVEIRTGQEHLFVIVLGTLMICCIIVIAALMLCIKKKHVCEHCNGAVTASYHDGSAEDQPNDVDGEANAVHYVALGFNSRKSTRLNSNRNFPEDCTYSSIRKSATHLDDDDDI</sequence>
<evidence type="ECO:0000313" key="11">
    <source>
        <dbReference type="EMBL" id="BAF33341.1"/>
    </source>
</evidence>
<comment type="subcellular location">
    <subcellularLocation>
        <location evidence="1">Cell membrane</location>
    </subcellularLocation>
</comment>
<dbReference type="PANTHER" id="PTHR19433:SF133">
    <property type="entry name" value="IMMUNE-TYPE RECEPTOR 5 PRECURSOR-RELATED"/>
    <property type="match status" value="1"/>
</dbReference>
<feature type="transmembrane region" description="Helical" evidence="8">
    <location>
        <begin position="255"/>
        <end position="278"/>
    </location>
</feature>
<keyword evidence="2" id="KW-1003">Cell membrane</keyword>
<accession>Q08JW5</accession>
<gene>
    <name evidence="11" type="primary">NITR</name>
</gene>
<protein>
    <submittedName>
        <fullName evidence="11">Novel immune-type receptor</fullName>
    </submittedName>
</protein>
<keyword evidence="11" id="KW-0675">Receptor</keyword>
<organism evidence="11">
    <name type="scientific">Paralichthys olivaceus</name>
    <name type="common">Bastard halibut</name>
    <name type="synonym">Hippoglossus olivaceus</name>
    <dbReference type="NCBI Taxonomy" id="8255"/>
    <lineage>
        <taxon>Eukaryota</taxon>
        <taxon>Metazoa</taxon>
        <taxon>Chordata</taxon>
        <taxon>Craniata</taxon>
        <taxon>Vertebrata</taxon>
        <taxon>Euteleostomi</taxon>
        <taxon>Actinopterygii</taxon>
        <taxon>Neopterygii</taxon>
        <taxon>Teleostei</taxon>
        <taxon>Neoteleostei</taxon>
        <taxon>Acanthomorphata</taxon>
        <taxon>Carangaria</taxon>
        <taxon>Pleuronectiformes</taxon>
        <taxon>Pleuronectoidei</taxon>
        <taxon>Paralichthyidae</taxon>
        <taxon>Paralichthys</taxon>
    </lineage>
</organism>
<reference evidence="11" key="1">
    <citation type="submission" date="2006-03" db="EMBL/GenBank/DDBJ databases">
        <title>Molecular cloning of a novel immune-type receptor of Japanese flounder (Paralichthys olivaceus).</title>
        <authorList>
            <person name="Piyaviriyakul P."/>
            <person name="Kondo H."/>
            <person name="Hirono I."/>
            <person name="Aoki T."/>
        </authorList>
    </citation>
    <scope>NUCLEOTIDE SEQUENCE</scope>
    <source>
        <tissue evidence="11">Kidney</tissue>
    </source>
</reference>
<evidence type="ECO:0000256" key="7">
    <source>
        <dbReference type="ARBA" id="ARBA00023180"/>
    </source>
</evidence>
<evidence type="ECO:0000256" key="8">
    <source>
        <dbReference type="SAM" id="Phobius"/>
    </source>
</evidence>
<dbReference type="PANTHER" id="PTHR19433">
    <property type="entry name" value="T-CELL RECEPTOR ALPHA CHAIN V REGION-RELATED"/>
    <property type="match status" value="1"/>
</dbReference>
<keyword evidence="6" id="KW-1015">Disulfide bond</keyword>
<evidence type="ECO:0000256" key="6">
    <source>
        <dbReference type="ARBA" id="ARBA00023157"/>
    </source>
</evidence>
<evidence type="ECO:0000256" key="3">
    <source>
        <dbReference type="ARBA" id="ARBA00022729"/>
    </source>
</evidence>
<dbReference type="GO" id="GO:0009617">
    <property type="term" value="P:response to bacterium"/>
    <property type="evidence" value="ECO:0007669"/>
    <property type="project" value="TreeGrafter"/>
</dbReference>
<keyword evidence="5 8" id="KW-0472">Membrane</keyword>
<keyword evidence="8" id="KW-1133">Transmembrane helix</keyword>
<dbReference type="EMBL" id="AB254824">
    <property type="protein sequence ID" value="BAF33341.1"/>
    <property type="molecule type" value="Genomic_DNA"/>
</dbReference>
<dbReference type="EMBL" id="AB254823">
    <property type="protein sequence ID" value="BAF33340.1"/>
    <property type="molecule type" value="mRNA"/>
</dbReference>
<keyword evidence="3 9" id="KW-0732">Signal</keyword>
<feature type="signal peptide" evidence="9">
    <location>
        <begin position="1"/>
        <end position="22"/>
    </location>
</feature>
<dbReference type="AlphaFoldDB" id="Q08JW5"/>
<evidence type="ECO:0000256" key="2">
    <source>
        <dbReference type="ARBA" id="ARBA00022475"/>
    </source>
</evidence>
<dbReference type="SUPFAM" id="SSF48726">
    <property type="entry name" value="Immunoglobulin"/>
    <property type="match status" value="2"/>
</dbReference>
<dbReference type="GO" id="GO:0002376">
    <property type="term" value="P:immune system process"/>
    <property type="evidence" value="ECO:0007669"/>
    <property type="project" value="UniProtKB-KW"/>
</dbReference>
<keyword evidence="8" id="KW-0812">Transmembrane</keyword>
<dbReference type="InterPro" id="IPR007110">
    <property type="entry name" value="Ig-like_dom"/>
</dbReference>
<dbReference type="GO" id="GO:0005886">
    <property type="term" value="C:plasma membrane"/>
    <property type="evidence" value="ECO:0007669"/>
    <property type="project" value="UniProtKB-SubCell"/>
</dbReference>
<dbReference type="InterPro" id="IPR036179">
    <property type="entry name" value="Ig-like_dom_sf"/>
</dbReference>
<dbReference type="InterPro" id="IPR013783">
    <property type="entry name" value="Ig-like_fold"/>
</dbReference>
<dbReference type="PROSITE" id="PS50835">
    <property type="entry name" value="IG_LIKE"/>
    <property type="match status" value="2"/>
</dbReference>